<sequence length="167" mass="18441">MEELVDRCAGIDVGQAEVVVCVRVPDRVTGRPAELIETYGTTTPDLMELRDWMAGLGVTHVVMESTGVYWKPVYYLLEDDFVVMLVHVKHVPGRKTDTIDAVWLAQLLAHGLLSASFVPPKPIRELRDLTRYRKALINERAASANRVHKGSLLGSTGGSNTSLVEQS</sequence>
<gene>
    <name evidence="3" type="ORF">QWJ41_19485</name>
</gene>
<dbReference type="InterPro" id="IPR002525">
    <property type="entry name" value="Transp_IS110-like_N"/>
</dbReference>
<dbReference type="EMBL" id="JAULSC010000031">
    <property type="protein sequence ID" value="MDO3397917.1"/>
    <property type="molecule type" value="Genomic_DNA"/>
</dbReference>
<proteinExistence type="predicted"/>
<evidence type="ECO:0000313" key="4">
    <source>
        <dbReference type="Proteomes" id="UP001168363"/>
    </source>
</evidence>
<reference evidence="3" key="1">
    <citation type="submission" date="2023-06" db="EMBL/GenBank/DDBJ databases">
        <title>Genome sequence of Nocardioides sp. SOB44.</title>
        <authorList>
            <person name="Zhang G."/>
        </authorList>
    </citation>
    <scope>NUCLEOTIDE SEQUENCE</scope>
    <source>
        <strain evidence="3">SOB44</strain>
    </source>
</reference>
<organism evidence="3 4">
    <name type="scientific">Nocardioides cremeus</name>
    <dbReference type="NCBI Taxonomy" id="3058044"/>
    <lineage>
        <taxon>Bacteria</taxon>
        <taxon>Bacillati</taxon>
        <taxon>Actinomycetota</taxon>
        <taxon>Actinomycetes</taxon>
        <taxon>Propionibacteriales</taxon>
        <taxon>Nocardioidaceae</taxon>
        <taxon>Nocardioides</taxon>
    </lineage>
</organism>
<evidence type="ECO:0000313" key="3">
    <source>
        <dbReference type="EMBL" id="MDO3397917.1"/>
    </source>
</evidence>
<dbReference type="PANTHER" id="PTHR33055">
    <property type="entry name" value="TRANSPOSASE FOR INSERTION SEQUENCE ELEMENT IS1111A"/>
    <property type="match status" value="1"/>
</dbReference>
<keyword evidence="4" id="KW-1185">Reference proteome</keyword>
<dbReference type="InterPro" id="IPR047650">
    <property type="entry name" value="Transpos_IS110"/>
</dbReference>
<evidence type="ECO:0000256" key="1">
    <source>
        <dbReference type="SAM" id="MobiDB-lite"/>
    </source>
</evidence>
<feature type="compositionally biased region" description="Low complexity" evidence="1">
    <location>
        <begin position="150"/>
        <end position="167"/>
    </location>
</feature>
<dbReference type="Pfam" id="PF01548">
    <property type="entry name" value="DEDD_Tnp_IS110"/>
    <property type="match status" value="1"/>
</dbReference>
<feature type="domain" description="Transposase IS110-like N-terminal" evidence="2">
    <location>
        <begin position="9"/>
        <end position="149"/>
    </location>
</feature>
<dbReference type="Proteomes" id="UP001168363">
    <property type="component" value="Unassembled WGS sequence"/>
</dbReference>
<dbReference type="RefSeq" id="WP_056681150.1">
    <property type="nucleotide sequence ID" value="NZ_JAULSC010000031.1"/>
</dbReference>
<accession>A0ABT8TVC1</accession>
<protein>
    <submittedName>
        <fullName evidence="3">IS110 family transposase</fullName>
    </submittedName>
</protein>
<evidence type="ECO:0000259" key="2">
    <source>
        <dbReference type="Pfam" id="PF01548"/>
    </source>
</evidence>
<name>A0ABT8TVC1_9ACTN</name>
<comment type="caution">
    <text evidence="3">The sequence shown here is derived from an EMBL/GenBank/DDBJ whole genome shotgun (WGS) entry which is preliminary data.</text>
</comment>
<feature type="region of interest" description="Disordered" evidence="1">
    <location>
        <begin position="148"/>
        <end position="167"/>
    </location>
</feature>